<evidence type="ECO:0000256" key="4">
    <source>
        <dbReference type="SAM" id="MobiDB-lite"/>
    </source>
</evidence>
<accession>A0A6P8ZX72</accession>
<evidence type="ECO:0000256" key="2">
    <source>
        <dbReference type="ARBA" id="ARBA00022840"/>
    </source>
</evidence>
<dbReference type="PROSITE" id="PS50011">
    <property type="entry name" value="PROTEIN_KINASE_DOM"/>
    <property type="match status" value="1"/>
</dbReference>
<dbReference type="InterPro" id="IPR008271">
    <property type="entry name" value="Ser/Thr_kinase_AS"/>
</dbReference>
<dbReference type="SMART" id="SM00220">
    <property type="entry name" value="S_TKc"/>
    <property type="match status" value="1"/>
</dbReference>
<evidence type="ECO:0000256" key="3">
    <source>
        <dbReference type="PROSITE-ProRule" id="PRU10141"/>
    </source>
</evidence>
<dbReference type="InterPro" id="IPR000719">
    <property type="entry name" value="Prot_kinase_dom"/>
</dbReference>
<organism evidence="7">
    <name type="scientific">Thrips palmi</name>
    <name type="common">Melon thrips</name>
    <dbReference type="NCBI Taxonomy" id="161013"/>
    <lineage>
        <taxon>Eukaryota</taxon>
        <taxon>Metazoa</taxon>
        <taxon>Ecdysozoa</taxon>
        <taxon>Arthropoda</taxon>
        <taxon>Hexapoda</taxon>
        <taxon>Insecta</taxon>
        <taxon>Pterygota</taxon>
        <taxon>Neoptera</taxon>
        <taxon>Paraneoptera</taxon>
        <taxon>Thysanoptera</taxon>
        <taxon>Terebrantia</taxon>
        <taxon>Thripoidea</taxon>
        <taxon>Thripidae</taxon>
        <taxon>Thrips</taxon>
    </lineage>
</organism>
<dbReference type="InterPro" id="IPR017441">
    <property type="entry name" value="Protein_kinase_ATP_BS"/>
</dbReference>
<dbReference type="Proteomes" id="UP000515158">
    <property type="component" value="Unplaced"/>
</dbReference>
<feature type="region of interest" description="Disordered" evidence="4">
    <location>
        <begin position="361"/>
        <end position="403"/>
    </location>
</feature>
<keyword evidence="2 3" id="KW-0067">ATP-binding</keyword>
<feature type="domain" description="Protein kinase" evidence="5">
    <location>
        <begin position="30"/>
        <end position="301"/>
    </location>
</feature>
<dbReference type="GO" id="GO:0005524">
    <property type="term" value="F:ATP binding"/>
    <property type="evidence" value="ECO:0007669"/>
    <property type="project" value="UniProtKB-UniRule"/>
</dbReference>
<feature type="compositionally biased region" description="Pro residues" evidence="4">
    <location>
        <begin position="490"/>
        <end position="521"/>
    </location>
</feature>
<name>A0A6P8ZX72_THRPL</name>
<feature type="binding site" evidence="3">
    <location>
        <position position="69"/>
    </location>
    <ligand>
        <name>ATP</name>
        <dbReference type="ChEBI" id="CHEBI:30616"/>
    </ligand>
</feature>
<dbReference type="PROSITE" id="PS00108">
    <property type="entry name" value="PROTEIN_KINASE_ST"/>
    <property type="match status" value="1"/>
</dbReference>
<feature type="compositionally biased region" description="Acidic residues" evidence="4">
    <location>
        <begin position="367"/>
        <end position="389"/>
    </location>
</feature>
<dbReference type="Gene3D" id="1.10.510.10">
    <property type="entry name" value="Transferase(Phosphotransferase) domain 1"/>
    <property type="match status" value="1"/>
</dbReference>
<keyword evidence="6" id="KW-1185">Reference proteome</keyword>
<keyword evidence="1 3" id="KW-0547">Nucleotide-binding</keyword>
<evidence type="ECO:0000256" key="1">
    <source>
        <dbReference type="ARBA" id="ARBA00022741"/>
    </source>
</evidence>
<dbReference type="RefSeq" id="XP_034250003.1">
    <property type="nucleotide sequence ID" value="XM_034394112.1"/>
</dbReference>
<keyword evidence="7" id="KW-0418">Kinase</keyword>
<dbReference type="FunCoup" id="A0A6P8ZX72">
    <property type="interactions" value="4"/>
</dbReference>
<dbReference type="GeneID" id="117650583"/>
<evidence type="ECO:0000313" key="7">
    <source>
        <dbReference type="RefSeq" id="XP_034250003.1"/>
    </source>
</evidence>
<feature type="region of interest" description="Disordered" evidence="4">
    <location>
        <begin position="440"/>
        <end position="581"/>
    </location>
</feature>
<feature type="compositionally biased region" description="Basic residues" evidence="4">
    <location>
        <begin position="546"/>
        <end position="556"/>
    </location>
</feature>
<dbReference type="FunFam" id="1.10.510.10:FF:000500">
    <property type="entry name" value="serine/threonine-protein kinase SBK1"/>
    <property type="match status" value="1"/>
</dbReference>
<dbReference type="PANTHER" id="PTHR24359:SF1">
    <property type="entry name" value="INHIBITOR OF NUCLEAR FACTOR KAPPA-B KINASE EPSILON SUBUNIT HOMOLOG 1-RELATED"/>
    <property type="match status" value="1"/>
</dbReference>
<dbReference type="Pfam" id="PF00069">
    <property type="entry name" value="Pkinase"/>
    <property type="match status" value="1"/>
</dbReference>
<dbReference type="SUPFAM" id="SSF56112">
    <property type="entry name" value="Protein kinase-like (PK-like)"/>
    <property type="match status" value="1"/>
</dbReference>
<dbReference type="PANTHER" id="PTHR24359">
    <property type="entry name" value="SERINE/THREONINE-PROTEIN KINASE SBK1"/>
    <property type="match status" value="1"/>
</dbReference>
<sequence length="581" mass="64991">MGSSGKKAIGGSIHRIREFELEKVNLAEEFDILQIVGEGWFGKILLAEHRATGREAVLKALPKPYTALKDFYREFHYSLHLGAHRSIITTQDVAFETAGFYVFTQEYAPLGDLTANVSDNGIGDLHSKRVAKQVASALEHLHSRDLVHRDVKLDNVLVLRSDFSRVKLCDFGETRRAGTLVTRRHEWLPYSPPEVLLTDTDQTYKAETSHDVWQFAVVVFVCLTGCLPWQKAAPDDPRYARYVSWRAAASMPFLPASRRPKLWRLISARAQRMLRNFLEPRADRRPASLGELQRYLDDRWVAKGSGDKKEEGVEDDGLCPSMYSFHSSVEEKNKLLATLSECGIETTVDRGAKKDRIHQWVQSSVIAEDDEEGESEDGDLEGESWEEEESQPRPRPRTGRVGVGRVRPWFGRAVLQPLEYSRSTAHSVLSLSLSVRRARVTWSRRPRHRRHRLARWRSHSLPPAARPAARPGCPRCPSRTASRGPARSGPLPPPAPTAPPSPALPDPAPIPPAGRPTPTPKTAPTRAAGCPTAWPSRPTATPRMTRTPRPRRPRRGRPTDCPAAAARAAPRPPAGRPTARW</sequence>
<feature type="compositionally biased region" description="Basic residues" evidence="4">
    <location>
        <begin position="440"/>
        <end position="458"/>
    </location>
</feature>
<dbReference type="AlphaFoldDB" id="A0A6P8ZX72"/>
<dbReference type="PROSITE" id="PS00107">
    <property type="entry name" value="PROTEIN_KINASE_ATP"/>
    <property type="match status" value="1"/>
</dbReference>
<feature type="compositionally biased region" description="Low complexity" evidence="4">
    <location>
        <begin position="522"/>
        <end position="545"/>
    </location>
</feature>
<protein>
    <submittedName>
        <fullName evidence="7">Serine/threonine-protein kinase SBK1 isoform X1</fullName>
    </submittedName>
</protein>
<feature type="compositionally biased region" description="Low complexity" evidence="4">
    <location>
        <begin position="459"/>
        <end position="489"/>
    </location>
</feature>
<proteinExistence type="predicted"/>
<evidence type="ECO:0000259" key="5">
    <source>
        <dbReference type="PROSITE" id="PS50011"/>
    </source>
</evidence>
<dbReference type="KEGG" id="tpal:117650583"/>
<dbReference type="GO" id="GO:0004674">
    <property type="term" value="F:protein serine/threonine kinase activity"/>
    <property type="evidence" value="ECO:0007669"/>
    <property type="project" value="TreeGrafter"/>
</dbReference>
<dbReference type="InParanoid" id="A0A6P8ZX72"/>
<dbReference type="InterPro" id="IPR011009">
    <property type="entry name" value="Kinase-like_dom_sf"/>
</dbReference>
<evidence type="ECO:0000313" key="6">
    <source>
        <dbReference type="Proteomes" id="UP000515158"/>
    </source>
</evidence>
<reference evidence="7" key="1">
    <citation type="submission" date="2025-08" db="UniProtKB">
        <authorList>
            <consortium name="RefSeq"/>
        </authorList>
    </citation>
    <scope>IDENTIFICATION</scope>
    <source>
        <tissue evidence="7">Total insect</tissue>
    </source>
</reference>
<keyword evidence="7" id="KW-0808">Transferase</keyword>
<dbReference type="OrthoDB" id="6513151at2759"/>
<gene>
    <name evidence="7" type="primary">LOC117650583</name>
</gene>